<comment type="caution">
    <text evidence="2">The sequence shown here is derived from an EMBL/GenBank/DDBJ whole genome shotgun (WGS) entry which is preliminary data.</text>
</comment>
<dbReference type="EMBL" id="WJXZ01000004">
    <property type="protein sequence ID" value="MRS61238.1"/>
    <property type="molecule type" value="Genomic_DNA"/>
</dbReference>
<sequence>MKNPEFLWSNNHNENEAITVKVIIDLEEHCLNGTPHPVHDPGVVIYYLIKVNDQKHETKKSQMLGREIIALDSKDPEEYLIYQTRRKYGETYLEPIGKDELVNFKAEGIESFIVKPKMYHFSIGKKGYESNVRYLTVRQILVDFAHVDPTLNTLSTKGGSEYNNLEETIDLECVNKFVLFNNEPTPVS</sequence>
<dbReference type="AlphaFoldDB" id="A0A7K0EIF3"/>
<evidence type="ECO:0000313" key="2">
    <source>
        <dbReference type="EMBL" id="MRS61238.1"/>
    </source>
</evidence>
<reference evidence="2 3" key="1">
    <citation type="journal article" date="2018" name="Antonie Van Leeuwenhoek">
        <title>Larkinella terrae sp. nov., isolated from soil on Jeju Island, South Korea.</title>
        <authorList>
            <person name="Ten L.N."/>
            <person name="Jeon J."/>
            <person name="Park S.J."/>
            <person name="Park S."/>
            <person name="Lee S.Y."/>
            <person name="Kim M.K."/>
            <person name="Jung H.Y."/>
        </authorList>
    </citation>
    <scope>NUCLEOTIDE SEQUENCE [LARGE SCALE GENOMIC DNA]</scope>
    <source>
        <strain evidence="2 3">KCTC 52001</strain>
    </source>
</reference>
<dbReference type="OrthoDB" id="7445930at2"/>
<name>A0A7K0EIF3_9BACT</name>
<accession>A0A7K0EIF3</accession>
<dbReference type="Pfam" id="PF14452">
    <property type="entry name" value="Multi_ubiq"/>
    <property type="match status" value="1"/>
</dbReference>
<dbReference type="Proteomes" id="UP000441754">
    <property type="component" value="Unassembled WGS sequence"/>
</dbReference>
<feature type="domain" description="Multi-ubiquitin" evidence="1">
    <location>
        <begin position="48"/>
        <end position="116"/>
    </location>
</feature>
<proteinExistence type="predicted"/>
<dbReference type="RefSeq" id="WP_154174640.1">
    <property type="nucleotide sequence ID" value="NZ_WJXZ01000004.1"/>
</dbReference>
<dbReference type="InterPro" id="IPR027802">
    <property type="entry name" value="Multi-ubiquitin_dom"/>
</dbReference>
<evidence type="ECO:0000259" key="1">
    <source>
        <dbReference type="Pfam" id="PF14452"/>
    </source>
</evidence>
<keyword evidence="3" id="KW-1185">Reference proteome</keyword>
<gene>
    <name evidence="2" type="ORF">GJJ30_08035</name>
</gene>
<protein>
    <recommendedName>
        <fullName evidence="1">Multi-ubiquitin domain-containing protein</fullName>
    </recommendedName>
</protein>
<evidence type="ECO:0000313" key="3">
    <source>
        <dbReference type="Proteomes" id="UP000441754"/>
    </source>
</evidence>
<organism evidence="2 3">
    <name type="scientific">Larkinella terrae</name>
    <dbReference type="NCBI Taxonomy" id="2025311"/>
    <lineage>
        <taxon>Bacteria</taxon>
        <taxon>Pseudomonadati</taxon>
        <taxon>Bacteroidota</taxon>
        <taxon>Cytophagia</taxon>
        <taxon>Cytophagales</taxon>
        <taxon>Spirosomataceae</taxon>
        <taxon>Larkinella</taxon>
    </lineage>
</organism>